<evidence type="ECO:0000256" key="7">
    <source>
        <dbReference type="RuleBase" id="RU003788"/>
    </source>
</evidence>
<dbReference type="InterPro" id="IPR023347">
    <property type="entry name" value="Lysozyme_dom_sf"/>
</dbReference>
<dbReference type="AlphaFoldDB" id="A0A5J6MMU4"/>
<dbReference type="CDD" id="cd00737">
    <property type="entry name" value="lyz_endolysin_autolysin"/>
    <property type="match status" value="1"/>
</dbReference>
<comment type="similarity">
    <text evidence="7">Belongs to the glycosyl hydrolase 24 family.</text>
</comment>
<dbReference type="Proteomes" id="UP000326202">
    <property type="component" value="Chromosome"/>
</dbReference>
<dbReference type="KEGG" id="htq:FRZ44_37840"/>
<dbReference type="InterPro" id="IPR002196">
    <property type="entry name" value="Glyco_hydro_24"/>
</dbReference>
<organism evidence="8 9">
    <name type="scientific">Hypericibacter terrae</name>
    <dbReference type="NCBI Taxonomy" id="2602015"/>
    <lineage>
        <taxon>Bacteria</taxon>
        <taxon>Pseudomonadati</taxon>
        <taxon>Pseudomonadota</taxon>
        <taxon>Alphaproteobacteria</taxon>
        <taxon>Rhodospirillales</taxon>
        <taxon>Dongiaceae</taxon>
        <taxon>Hypericibacter</taxon>
    </lineage>
</organism>
<proteinExistence type="inferred from homology"/>
<gene>
    <name evidence="8" type="ORF">FRZ44_37840</name>
</gene>
<dbReference type="GO" id="GO:0016998">
    <property type="term" value="P:cell wall macromolecule catabolic process"/>
    <property type="evidence" value="ECO:0007669"/>
    <property type="project" value="InterPro"/>
</dbReference>
<comment type="catalytic activity">
    <reaction evidence="1 7">
        <text>Hydrolysis of (1-&gt;4)-beta-linkages between N-acetylmuramic acid and N-acetyl-D-glucosamine residues in a peptidoglycan and between N-acetyl-D-glucosamine residues in chitodextrins.</text>
        <dbReference type="EC" id="3.2.1.17"/>
    </reaction>
</comment>
<keyword evidence="5" id="KW-1035">Host cytoplasm</keyword>
<dbReference type="InterPro" id="IPR033907">
    <property type="entry name" value="Endolysin_autolysin"/>
</dbReference>
<keyword evidence="3 7" id="KW-0081">Bacteriolytic enzyme</keyword>
<dbReference type="GO" id="GO:0042742">
    <property type="term" value="P:defense response to bacterium"/>
    <property type="evidence" value="ECO:0007669"/>
    <property type="project" value="UniProtKB-KW"/>
</dbReference>
<dbReference type="InterPro" id="IPR034690">
    <property type="entry name" value="Endolysin_T4_type"/>
</dbReference>
<keyword evidence="6 7" id="KW-0326">Glycosidase</keyword>
<evidence type="ECO:0000313" key="8">
    <source>
        <dbReference type="EMBL" id="QEX18477.1"/>
    </source>
</evidence>
<keyword evidence="9" id="KW-1185">Reference proteome</keyword>
<keyword evidence="4 7" id="KW-0378">Hydrolase</keyword>
<name>A0A5J6MMU4_9PROT</name>
<dbReference type="RefSeq" id="WP_225308341.1">
    <property type="nucleotide sequence ID" value="NZ_CP042906.1"/>
</dbReference>
<dbReference type="PANTHER" id="PTHR38107">
    <property type="match status" value="1"/>
</dbReference>
<evidence type="ECO:0000256" key="5">
    <source>
        <dbReference type="ARBA" id="ARBA00023200"/>
    </source>
</evidence>
<dbReference type="InterPro" id="IPR023346">
    <property type="entry name" value="Lysozyme-like_dom_sf"/>
</dbReference>
<protein>
    <recommendedName>
        <fullName evidence="7">Lysozyme</fullName>
        <ecNumber evidence="7">3.2.1.17</ecNumber>
    </recommendedName>
</protein>
<evidence type="ECO:0000256" key="1">
    <source>
        <dbReference type="ARBA" id="ARBA00000632"/>
    </source>
</evidence>
<evidence type="ECO:0000256" key="2">
    <source>
        <dbReference type="ARBA" id="ARBA00022529"/>
    </source>
</evidence>
<dbReference type="Pfam" id="PF00959">
    <property type="entry name" value="Phage_lysozyme"/>
    <property type="match status" value="1"/>
</dbReference>
<dbReference type="EMBL" id="CP042906">
    <property type="protein sequence ID" value="QEX18477.1"/>
    <property type="molecule type" value="Genomic_DNA"/>
</dbReference>
<sequence>MTAAMKLGPRGLALIKSFEQCRLTAYLDARAKDPRWTIGWGHTGPEVVAGLVWTQAQADAALVADLARFEADVTSLVRRDTRPSEFDALVSFAFNVGSDIDADTKPEGLGDSTLLYLHNQGLRLRAAREFPNWDRAGGAELRGLLRRRFAEAALYLED</sequence>
<dbReference type="EC" id="3.2.1.17" evidence="7"/>
<keyword evidence="2 7" id="KW-0929">Antimicrobial</keyword>
<dbReference type="SUPFAM" id="SSF53955">
    <property type="entry name" value="Lysozyme-like"/>
    <property type="match status" value="1"/>
</dbReference>
<dbReference type="GO" id="GO:0009253">
    <property type="term" value="P:peptidoglycan catabolic process"/>
    <property type="evidence" value="ECO:0007669"/>
    <property type="project" value="InterPro"/>
</dbReference>
<accession>A0A5J6MMU4</accession>
<dbReference type="PANTHER" id="PTHR38107:SF3">
    <property type="entry name" value="LYSOZYME RRRD-RELATED"/>
    <property type="match status" value="1"/>
</dbReference>
<reference evidence="8 9" key="1">
    <citation type="submission" date="2019-08" db="EMBL/GenBank/DDBJ databases">
        <title>Hyperibacter terrae gen. nov., sp. nov. and Hyperibacter viscosus sp. nov., two new members in the family Rhodospirillaceae isolated from the rhizosphere of Hypericum perforatum.</title>
        <authorList>
            <person name="Noviana Z."/>
        </authorList>
    </citation>
    <scope>NUCLEOTIDE SEQUENCE [LARGE SCALE GENOMIC DNA]</scope>
    <source>
        <strain evidence="8 9">R5913</strain>
    </source>
</reference>
<evidence type="ECO:0000256" key="4">
    <source>
        <dbReference type="ARBA" id="ARBA00022801"/>
    </source>
</evidence>
<evidence type="ECO:0000256" key="6">
    <source>
        <dbReference type="ARBA" id="ARBA00023295"/>
    </source>
</evidence>
<dbReference type="GO" id="GO:0003796">
    <property type="term" value="F:lysozyme activity"/>
    <property type="evidence" value="ECO:0007669"/>
    <property type="project" value="UniProtKB-EC"/>
</dbReference>
<evidence type="ECO:0000313" key="9">
    <source>
        <dbReference type="Proteomes" id="UP000326202"/>
    </source>
</evidence>
<dbReference type="HAMAP" id="MF_04110">
    <property type="entry name" value="ENDOLYSIN_T4"/>
    <property type="match status" value="1"/>
</dbReference>
<dbReference type="GO" id="GO:0031640">
    <property type="term" value="P:killing of cells of another organism"/>
    <property type="evidence" value="ECO:0007669"/>
    <property type="project" value="UniProtKB-KW"/>
</dbReference>
<dbReference type="Gene3D" id="1.10.530.40">
    <property type="match status" value="1"/>
</dbReference>
<evidence type="ECO:0000256" key="3">
    <source>
        <dbReference type="ARBA" id="ARBA00022638"/>
    </source>
</evidence>
<dbReference type="InterPro" id="IPR051018">
    <property type="entry name" value="Bacteriophage_GH24"/>
</dbReference>